<organism evidence="2 3">
    <name type="scientific">Aerophototrophica crusticola</name>
    <dbReference type="NCBI Taxonomy" id="1709002"/>
    <lineage>
        <taxon>Bacteria</taxon>
        <taxon>Pseudomonadati</taxon>
        <taxon>Pseudomonadota</taxon>
        <taxon>Alphaproteobacteria</taxon>
        <taxon>Rhodospirillales</taxon>
        <taxon>Rhodospirillaceae</taxon>
        <taxon>Aerophototrophica</taxon>
    </lineage>
</organism>
<dbReference type="KEGG" id="acru:HHL28_07415"/>
<evidence type="ECO:0000313" key="3">
    <source>
        <dbReference type="Proteomes" id="UP000501891"/>
    </source>
</evidence>
<dbReference type="AlphaFoldDB" id="A0A858RAS6"/>
<accession>A0A858RAS6</accession>
<name>A0A858RAS6_9PROT</name>
<gene>
    <name evidence="2" type="ORF">HHL28_07415</name>
</gene>
<feature type="region of interest" description="Disordered" evidence="1">
    <location>
        <begin position="163"/>
        <end position="193"/>
    </location>
</feature>
<dbReference type="SUPFAM" id="SSF75708">
    <property type="entry name" value="Chemotaxis phosphatase CheZ"/>
    <property type="match status" value="1"/>
</dbReference>
<dbReference type="InterPro" id="IPR007439">
    <property type="entry name" value="Chemotax_Pase_CheZ"/>
</dbReference>
<keyword evidence="3" id="KW-1185">Reference proteome</keyword>
<reference evidence="2" key="1">
    <citation type="submission" date="2020-04" db="EMBL/GenBank/DDBJ databases">
        <title>A desert anoxygenic phototrophic bacterium fixes CO2 using RubisCO under aerobic conditions.</title>
        <authorList>
            <person name="Tang K."/>
        </authorList>
    </citation>
    <scope>NUCLEOTIDE SEQUENCE [LARGE SCALE GENOMIC DNA]</scope>
    <source>
        <strain evidence="2">MIMtkB3</strain>
    </source>
</reference>
<dbReference type="Gene3D" id="1.10.287.500">
    <property type="entry name" value="Helix hairpin bin"/>
    <property type="match status" value="1"/>
</dbReference>
<sequence length="193" mass="20580">MAASIEQARREVAALRPKDAGSNRLEIASNELDAIVSTTERASFDILQSAERLMDIGNRLRQSGGRDDICDAMEAEVMSIFTACSFQDLTGQRTSKVVNALRYVEQRVSAMLSIWNLEGVEGVQAAADTRPDAHLLGGPRSDGVNQDDVDALMSGATIIQTPTPAPAAETAKPAPAAARPVPLDQSAIDNLFD</sequence>
<proteinExistence type="predicted"/>
<dbReference type="Pfam" id="PF04344">
    <property type="entry name" value="CheZ"/>
    <property type="match status" value="1"/>
</dbReference>
<evidence type="ECO:0000313" key="2">
    <source>
        <dbReference type="EMBL" id="QJE74819.1"/>
    </source>
</evidence>
<dbReference type="GO" id="GO:0003824">
    <property type="term" value="F:catalytic activity"/>
    <property type="evidence" value="ECO:0007669"/>
    <property type="project" value="InterPro"/>
</dbReference>
<dbReference type="GO" id="GO:0009288">
    <property type="term" value="C:bacterial-type flagellum"/>
    <property type="evidence" value="ECO:0007669"/>
    <property type="project" value="InterPro"/>
</dbReference>
<protein>
    <submittedName>
        <fullName evidence="2">Protein phosphatase CheZ</fullName>
    </submittedName>
</protein>
<dbReference type="Proteomes" id="UP000501891">
    <property type="component" value="Chromosome"/>
</dbReference>
<evidence type="ECO:0000256" key="1">
    <source>
        <dbReference type="SAM" id="MobiDB-lite"/>
    </source>
</evidence>
<dbReference type="EMBL" id="CP051775">
    <property type="protein sequence ID" value="QJE74819.1"/>
    <property type="molecule type" value="Genomic_DNA"/>
</dbReference>
<dbReference type="GO" id="GO:0050920">
    <property type="term" value="P:regulation of chemotaxis"/>
    <property type="evidence" value="ECO:0007669"/>
    <property type="project" value="InterPro"/>
</dbReference>
<feature type="compositionally biased region" description="Low complexity" evidence="1">
    <location>
        <begin position="166"/>
        <end position="182"/>
    </location>
</feature>